<dbReference type="PANTHER" id="PTHR13318">
    <property type="entry name" value="PARTNER OF PAIRED, ISOFORM B-RELATED"/>
    <property type="match status" value="1"/>
</dbReference>
<proteinExistence type="predicted"/>
<dbReference type="SUPFAM" id="SSF81383">
    <property type="entry name" value="F-box domain"/>
    <property type="match status" value="1"/>
</dbReference>
<evidence type="ECO:0000313" key="2">
    <source>
        <dbReference type="EMBL" id="RKP08786.1"/>
    </source>
</evidence>
<dbReference type="AlphaFoldDB" id="A0A4P9XRR6"/>
<dbReference type="Pfam" id="PF12937">
    <property type="entry name" value="F-box-like"/>
    <property type="match status" value="1"/>
</dbReference>
<dbReference type="InterPro" id="IPR032675">
    <property type="entry name" value="LRR_dom_sf"/>
</dbReference>
<dbReference type="Gene3D" id="3.80.10.10">
    <property type="entry name" value="Ribonuclease Inhibitor"/>
    <property type="match status" value="2"/>
</dbReference>
<evidence type="ECO:0000313" key="3">
    <source>
        <dbReference type="Proteomes" id="UP000271241"/>
    </source>
</evidence>
<dbReference type="OrthoDB" id="550575at2759"/>
<dbReference type="SUPFAM" id="SSF52047">
    <property type="entry name" value="RNI-like"/>
    <property type="match status" value="2"/>
</dbReference>
<dbReference type="PROSITE" id="PS50181">
    <property type="entry name" value="FBOX"/>
    <property type="match status" value="1"/>
</dbReference>
<dbReference type="Pfam" id="PF25372">
    <property type="entry name" value="DUF7885"/>
    <property type="match status" value="1"/>
</dbReference>
<organism evidence="2 3">
    <name type="scientific">Thamnocephalis sphaerospora</name>
    <dbReference type="NCBI Taxonomy" id="78915"/>
    <lineage>
        <taxon>Eukaryota</taxon>
        <taxon>Fungi</taxon>
        <taxon>Fungi incertae sedis</taxon>
        <taxon>Zoopagomycota</taxon>
        <taxon>Zoopagomycotina</taxon>
        <taxon>Zoopagomycetes</taxon>
        <taxon>Zoopagales</taxon>
        <taxon>Sigmoideomycetaceae</taxon>
        <taxon>Thamnocephalis</taxon>
    </lineage>
</organism>
<dbReference type="InterPro" id="IPR001810">
    <property type="entry name" value="F-box_dom"/>
</dbReference>
<dbReference type="InterPro" id="IPR006553">
    <property type="entry name" value="Leu-rich_rpt_Cys-con_subtyp"/>
</dbReference>
<name>A0A4P9XRR6_9FUNG</name>
<dbReference type="EMBL" id="KZ992570">
    <property type="protein sequence ID" value="RKP08786.1"/>
    <property type="molecule type" value="Genomic_DNA"/>
</dbReference>
<dbReference type="STRING" id="78915.A0A4P9XRR6"/>
<keyword evidence="3" id="KW-1185">Reference proteome</keyword>
<dbReference type="Gene3D" id="1.20.1280.50">
    <property type="match status" value="1"/>
</dbReference>
<evidence type="ECO:0000259" key="1">
    <source>
        <dbReference type="PROSITE" id="PS50181"/>
    </source>
</evidence>
<dbReference type="GO" id="GO:0019005">
    <property type="term" value="C:SCF ubiquitin ligase complex"/>
    <property type="evidence" value="ECO:0007669"/>
    <property type="project" value="TreeGrafter"/>
</dbReference>
<sequence>MDIEDTAKCSCSADAPLPPSTARYRTFFDMPREVRLRVFHHLSEMDLLMVSKVCRDWRTLALDGALWRVLNAGAWGHNVTDTQLGVIGTTAAGFLRVANFRGCVQLRPETLKSIAACAPNLETLVLTGCQSLTSAAIGDVLATQGNLRQLDLAGLTCVTEESLATLNAPNLVELNLSRCRKLSAAGMRRALVSGTGRELRVLKLTGCDKAVNNSLLEAIGQHHPQLRHLSVASCYAVTDEGVRTLMGGCTQLERLSLAICHRITDVGARAIGEHGAHITHLDVSGCTEISDAGLIPMVRGCPQLELLDLEDCSLTSDDALRAIATHCPRLRDVSLGSCEGISDDGALALTSGCTGLQRLAVDNCPAISDEVLSQLGSTTQRIEVFDCRLITEDACIQAEVRVPGLQVRSFYAWLAEAEGRYATEHRNGPDMFGLTPTSLATTCAIL</sequence>
<dbReference type="Proteomes" id="UP000271241">
    <property type="component" value="Unassembled WGS sequence"/>
</dbReference>
<gene>
    <name evidence="2" type="ORF">THASP1DRAFT_15201</name>
</gene>
<dbReference type="SMART" id="SM00367">
    <property type="entry name" value="LRR_CC"/>
    <property type="match status" value="8"/>
</dbReference>
<dbReference type="InterPro" id="IPR057207">
    <property type="entry name" value="FBXL15_LRR"/>
</dbReference>
<dbReference type="InterPro" id="IPR036047">
    <property type="entry name" value="F-box-like_dom_sf"/>
</dbReference>
<dbReference type="SMR" id="A0A4P9XRR6"/>
<protein>
    <recommendedName>
        <fullName evidence="1">F-box domain-containing protein</fullName>
    </recommendedName>
</protein>
<feature type="domain" description="F-box" evidence="1">
    <location>
        <begin position="24"/>
        <end position="70"/>
    </location>
</feature>
<dbReference type="GO" id="GO:0031146">
    <property type="term" value="P:SCF-dependent proteasomal ubiquitin-dependent protein catabolic process"/>
    <property type="evidence" value="ECO:0007669"/>
    <property type="project" value="TreeGrafter"/>
</dbReference>
<dbReference type="PANTHER" id="PTHR13318:SF190">
    <property type="entry name" value="PARTNER OF PAIRED, ISOFORM B"/>
    <property type="match status" value="1"/>
</dbReference>
<reference evidence="3" key="1">
    <citation type="journal article" date="2018" name="Nat. Microbiol.">
        <title>Leveraging single-cell genomics to expand the fungal tree of life.</title>
        <authorList>
            <person name="Ahrendt S.R."/>
            <person name="Quandt C.A."/>
            <person name="Ciobanu D."/>
            <person name="Clum A."/>
            <person name="Salamov A."/>
            <person name="Andreopoulos B."/>
            <person name="Cheng J.F."/>
            <person name="Woyke T."/>
            <person name="Pelin A."/>
            <person name="Henrissat B."/>
            <person name="Reynolds N.K."/>
            <person name="Benny G.L."/>
            <person name="Smith M.E."/>
            <person name="James T.Y."/>
            <person name="Grigoriev I.V."/>
        </authorList>
    </citation>
    <scope>NUCLEOTIDE SEQUENCE [LARGE SCALE GENOMIC DNA]</scope>
    <source>
        <strain evidence="3">RSA 1356</strain>
    </source>
</reference>
<accession>A0A4P9XRR6</accession>